<protein>
    <submittedName>
        <fullName evidence="1">Uncharacterized protein</fullName>
    </submittedName>
</protein>
<dbReference type="EMBL" id="BK059134">
    <property type="protein sequence ID" value="DAE33385.1"/>
    <property type="molecule type" value="Genomic_DNA"/>
</dbReference>
<proteinExistence type="predicted"/>
<sequence length="85" mass="9819">MGSTVVSERRFLFLRLFGGLSRRGFRIPSDPLPHASSGHCQQLFCCSIVFLSRFLELCVNLKHLTQLQSFCYNYSHNLRFTNSCE</sequence>
<organism evidence="1">
    <name type="scientific">virus sp. ctQ5V6</name>
    <dbReference type="NCBI Taxonomy" id="2825815"/>
    <lineage>
        <taxon>Viruses</taxon>
    </lineage>
</organism>
<evidence type="ECO:0000313" key="1">
    <source>
        <dbReference type="EMBL" id="DAE33385.1"/>
    </source>
</evidence>
<accession>A0A8S5RQH8</accession>
<name>A0A8S5RQH8_9VIRU</name>
<reference evidence="1" key="1">
    <citation type="journal article" date="2021" name="Proc. Natl. Acad. Sci. U.S.A.">
        <title>A Catalog of Tens of Thousands of Viruses from Human Metagenomes Reveals Hidden Associations with Chronic Diseases.</title>
        <authorList>
            <person name="Tisza M.J."/>
            <person name="Buck C.B."/>
        </authorList>
    </citation>
    <scope>NUCLEOTIDE SEQUENCE</scope>
    <source>
        <strain evidence="1">CtQ5V6</strain>
    </source>
</reference>